<keyword evidence="1" id="KW-0812">Transmembrane</keyword>
<keyword evidence="1" id="KW-1133">Transmembrane helix</keyword>
<dbReference type="AlphaFoldDB" id="A0A5N5DXE0"/>
<comment type="caution">
    <text evidence="2">The sequence shown here is derived from an EMBL/GenBank/DDBJ whole genome shotgun (WGS) entry which is preliminary data.</text>
</comment>
<evidence type="ECO:0000313" key="3">
    <source>
        <dbReference type="Proteomes" id="UP000325576"/>
    </source>
</evidence>
<evidence type="ECO:0000313" key="2">
    <source>
        <dbReference type="EMBL" id="KAB2582808.1"/>
    </source>
</evidence>
<dbReference type="Proteomes" id="UP000325576">
    <property type="component" value="Unassembled WGS sequence"/>
</dbReference>
<feature type="transmembrane region" description="Helical" evidence="1">
    <location>
        <begin position="18"/>
        <end position="40"/>
    </location>
</feature>
<reference evidence="2 3" key="1">
    <citation type="journal article" date="2017" name="Poromechanics V (2013)">
        <title>Genomic Characterization of the Arsenic-Tolerant Actinobacterium, &lt;i&gt;Rhodococcus erythropolis&lt;/i&gt; S43.</title>
        <authorList>
            <person name="Retamal-Morales G."/>
            <person name="Mehnert M."/>
            <person name="Schwabe R."/>
            <person name="Tischler D."/>
            <person name="Schloemann M."/>
            <person name="Levican G.J."/>
        </authorList>
    </citation>
    <scope>NUCLEOTIDE SEQUENCE [LARGE SCALE GENOMIC DNA]</scope>
    <source>
        <strain evidence="2 3">S43</strain>
    </source>
</reference>
<evidence type="ECO:0000256" key="1">
    <source>
        <dbReference type="SAM" id="Phobius"/>
    </source>
</evidence>
<keyword evidence="1" id="KW-0472">Membrane</keyword>
<proteinExistence type="predicted"/>
<feature type="transmembrane region" description="Helical" evidence="1">
    <location>
        <begin position="60"/>
        <end position="79"/>
    </location>
</feature>
<feature type="transmembrane region" description="Helical" evidence="1">
    <location>
        <begin position="115"/>
        <end position="135"/>
    </location>
</feature>
<name>A0A5N5DXE0_RHOER</name>
<dbReference type="EMBL" id="MRBO01000638">
    <property type="protein sequence ID" value="KAB2582808.1"/>
    <property type="molecule type" value="Genomic_DNA"/>
</dbReference>
<gene>
    <name evidence="2" type="ORF">BS297_23935</name>
</gene>
<protein>
    <submittedName>
        <fullName evidence="2">Uncharacterized protein</fullName>
    </submittedName>
</protein>
<dbReference type="Pfam" id="PF19545">
    <property type="entry name" value="DUF6069"/>
    <property type="match status" value="1"/>
</dbReference>
<sequence length="144" mass="14831">MSAITSTAHNLHVTKPRAVLGATVIALVVNLILWLIGLALGGSFEMTDQGKPASVAPGGVITLTVVPLLVGLSVAMLISLKWEPIIRIAQIVGAVVALGTIALTIAAVFDAASTVMLALMHVVVAAGVVVALEAVRRSPRTRQR</sequence>
<organism evidence="2 3">
    <name type="scientific">Rhodococcus erythropolis</name>
    <name type="common">Arthrobacter picolinophilus</name>
    <dbReference type="NCBI Taxonomy" id="1833"/>
    <lineage>
        <taxon>Bacteria</taxon>
        <taxon>Bacillati</taxon>
        <taxon>Actinomycetota</taxon>
        <taxon>Actinomycetes</taxon>
        <taxon>Mycobacteriales</taxon>
        <taxon>Nocardiaceae</taxon>
        <taxon>Rhodococcus</taxon>
        <taxon>Rhodococcus erythropolis group</taxon>
    </lineage>
</organism>
<dbReference type="InterPro" id="IPR045713">
    <property type="entry name" value="DUF6069"/>
</dbReference>
<accession>A0A5N5DXE0</accession>
<feature type="transmembrane region" description="Helical" evidence="1">
    <location>
        <begin position="91"/>
        <end position="109"/>
    </location>
</feature>